<feature type="non-terminal residue" evidence="2">
    <location>
        <position position="56"/>
    </location>
</feature>
<protein>
    <submittedName>
        <fullName evidence="2">Uncharacterized protein</fullName>
    </submittedName>
</protein>
<feature type="non-terminal residue" evidence="2">
    <location>
        <position position="1"/>
    </location>
</feature>
<feature type="region of interest" description="Disordered" evidence="1">
    <location>
        <begin position="1"/>
        <end position="56"/>
    </location>
</feature>
<organism evidence="2">
    <name type="scientific">uncultured Thermomicrobiales bacterium</name>
    <dbReference type="NCBI Taxonomy" id="1645740"/>
    <lineage>
        <taxon>Bacteria</taxon>
        <taxon>Pseudomonadati</taxon>
        <taxon>Thermomicrobiota</taxon>
        <taxon>Thermomicrobia</taxon>
        <taxon>Thermomicrobiales</taxon>
        <taxon>environmental samples</taxon>
    </lineage>
</organism>
<evidence type="ECO:0000256" key="1">
    <source>
        <dbReference type="SAM" id="MobiDB-lite"/>
    </source>
</evidence>
<sequence>EGQVLSLARSAPPRQRSTFHPSQLPRRERSRAALHPGRDRRRRPRCQGRPIRLPDL</sequence>
<reference evidence="2" key="1">
    <citation type="submission" date="2020-02" db="EMBL/GenBank/DDBJ databases">
        <authorList>
            <person name="Meier V. D."/>
        </authorList>
    </citation>
    <scope>NUCLEOTIDE SEQUENCE</scope>
    <source>
        <strain evidence="2">AVDCRST_MAG19</strain>
    </source>
</reference>
<gene>
    <name evidence="2" type="ORF">AVDCRST_MAG19-3815</name>
</gene>
<dbReference type="AlphaFoldDB" id="A0A6J4VM04"/>
<evidence type="ECO:0000313" key="2">
    <source>
        <dbReference type="EMBL" id="CAA9579887.1"/>
    </source>
</evidence>
<feature type="compositionally biased region" description="Low complexity" evidence="1">
    <location>
        <begin position="47"/>
        <end position="56"/>
    </location>
</feature>
<accession>A0A6J4VM04</accession>
<dbReference type="EMBL" id="CADCWL010000211">
    <property type="protein sequence ID" value="CAA9579887.1"/>
    <property type="molecule type" value="Genomic_DNA"/>
</dbReference>
<proteinExistence type="predicted"/>
<name>A0A6J4VM04_9BACT</name>